<accession>A0A7K3LYL5</accession>
<gene>
    <name evidence="1" type="ORF">F7O44_03480</name>
</gene>
<proteinExistence type="predicted"/>
<organism evidence="1 2">
    <name type="scientific">Phytoactinopolyspora mesophila</name>
    <dbReference type="NCBI Taxonomy" id="2650750"/>
    <lineage>
        <taxon>Bacteria</taxon>
        <taxon>Bacillati</taxon>
        <taxon>Actinomycetota</taxon>
        <taxon>Actinomycetes</taxon>
        <taxon>Jiangellales</taxon>
        <taxon>Jiangellaceae</taxon>
        <taxon>Phytoactinopolyspora</taxon>
    </lineage>
</organism>
<dbReference type="InterPro" id="IPR011852">
    <property type="entry name" value="TRAP_TAXI"/>
</dbReference>
<evidence type="ECO:0000313" key="2">
    <source>
        <dbReference type="Proteomes" id="UP000460435"/>
    </source>
</evidence>
<dbReference type="SUPFAM" id="SSF53850">
    <property type="entry name" value="Periplasmic binding protein-like II"/>
    <property type="match status" value="1"/>
</dbReference>
<comment type="caution">
    <text evidence="1">The sequence shown here is derived from an EMBL/GenBank/DDBJ whole genome shotgun (WGS) entry which is preliminary data.</text>
</comment>
<dbReference type="NCBIfam" id="TIGR02122">
    <property type="entry name" value="TRAP_TAXI"/>
    <property type="match status" value="1"/>
</dbReference>
<dbReference type="Gene3D" id="3.40.190.10">
    <property type="entry name" value="Periplasmic binding protein-like II"/>
    <property type="match status" value="2"/>
</dbReference>
<dbReference type="Pfam" id="PF16868">
    <property type="entry name" value="NMT1_3"/>
    <property type="match status" value="1"/>
</dbReference>
<keyword evidence="2" id="KW-1185">Reference proteome</keyword>
<sequence>MTGRRSGVISGLGLVVLLVVVACTGGGDQAPGSERHVIAGGGTTGVYYNYGRYLAASMSEELDLTVVVAESNGSVENLEQVAAGEALLGFTQGDTAVDAVGGHPPFDEPLPIRAVARVYDEFVHVVVPEDSAIEELADLRGRRVSLGASGSGTEIISQRILRAADLDLSELENASLGIDGSIEALLAGEVDAFIWVGGLPTPGLSSLESQMSIRLLPVEEQVDEINADHGGVYRHAVVPKGMYGIRESVPAMAVPNYLVVSSETPDELVYETLGVLFDERLSIARHVPAAGLLDRRRAIFTEPVELHEAAAQYYRDTKH</sequence>
<dbReference type="PANTHER" id="PTHR42941:SF1">
    <property type="entry name" value="SLL1037 PROTEIN"/>
    <property type="match status" value="1"/>
</dbReference>
<dbReference type="PANTHER" id="PTHR42941">
    <property type="entry name" value="SLL1037 PROTEIN"/>
    <property type="match status" value="1"/>
</dbReference>
<dbReference type="RefSeq" id="WP_162448759.1">
    <property type="nucleotide sequence ID" value="NZ_WLZY01000001.1"/>
</dbReference>
<name>A0A7K3LYL5_9ACTN</name>
<reference evidence="1 2" key="1">
    <citation type="submission" date="2019-11" db="EMBL/GenBank/DDBJ databases">
        <authorList>
            <person name="Li X.-J."/>
            <person name="Feng X.-M."/>
        </authorList>
    </citation>
    <scope>NUCLEOTIDE SEQUENCE [LARGE SCALE GENOMIC DNA]</scope>
    <source>
        <strain evidence="1 2">XMNu-373</strain>
    </source>
</reference>
<evidence type="ECO:0000313" key="1">
    <source>
        <dbReference type="EMBL" id="NDL56131.1"/>
    </source>
</evidence>
<dbReference type="Proteomes" id="UP000460435">
    <property type="component" value="Unassembled WGS sequence"/>
</dbReference>
<dbReference type="PROSITE" id="PS51257">
    <property type="entry name" value="PROKAR_LIPOPROTEIN"/>
    <property type="match status" value="1"/>
</dbReference>
<dbReference type="AlphaFoldDB" id="A0A7K3LYL5"/>
<protein>
    <submittedName>
        <fullName evidence="1">TAXI family TRAP transporter solute-binding subunit</fullName>
    </submittedName>
</protein>
<dbReference type="EMBL" id="WLZY01000001">
    <property type="protein sequence ID" value="NDL56131.1"/>
    <property type="molecule type" value="Genomic_DNA"/>
</dbReference>